<evidence type="ECO:0000256" key="5">
    <source>
        <dbReference type="ARBA" id="ARBA00022989"/>
    </source>
</evidence>
<dbReference type="GO" id="GO:0006935">
    <property type="term" value="P:chemotaxis"/>
    <property type="evidence" value="ECO:0007669"/>
    <property type="project" value="UniProtKB-KW"/>
</dbReference>
<comment type="subcellular location">
    <subcellularLocation>
        <location evidence="1">Cell membrane</location>
        <topology evidence="1">Multi-pass membrane protein</topology>
    </subcellularLocation>
</comment>
<evidence type="ECO:0000256" key="9">
    <source>
        <dbReference type="SAM" id="Phobius"/>
    </source>
</evidence>
<dbReference type="Proteomes" id="UP000198548">
    <property type="component" value="Unassembled WGS sequence"/>
</dbReference>
<keyword evidence="2" id="KW-1003">Cell membrane</keyword>
<evidence type="ECO:0000313" key="13">
    <source>
        <dbReference type="Proteomes" id="UP000198548"/>
    </source>
</evidence>
<keyword evidence="5 9" id="KW-1133">Transmembrane helix</keyword>
<evidence type="ECO:0000313" key="12">
    <source>
        <dbReference type="EMBL" id="SEL57915.1"/>
    </source>
</evidence>
<reference evidence="12 13" key="1">
    <citation type="submission" date="2016-10" db="EMBL/GenBank/DDBJ databases">
        <authorList>
            <person name="de Groot N.N."/>
        </authorList>
    </citation>
    <scope>NUCLEOTIDE SEQUENCE [LARGE SCALE GENOMIC DNA]</scope>
    <source>
        <strain evidence="12 13">DSM 19182</strain>
    </source>
</reference>
<keyword evidence="4 9" id="KW-0812">Transmembrane</keyword>
<dbReference type="GO" id="GO:0005886">
    <property type="term" value="C:plasma membrane"/>
    <property type="evidence" value="ECO:0007669"/>
    <property type="project" value="UniProtKB-SubCell"/>
</dbReference>
<keyword evidence="14" id="KW-1185">Reference proteome</keyword>
<proteinExistence type="predicted"/>
<dbReference type="GO" id="GO:0007165">
    <property type="term" value="P:signal transduction"/>
    <property type="evidence" value="ECO:0007669"/>
    <property type="project" value="UniProtKB-KW"/>
</dbReference>
<evidence type="ECO:0000256" key="7">
    <source>
        <dbReference type="ARBA" id="ARBA00023224"/>
    </source>
</evidence>
<dbReference type="CDD" id="cd18773">
    <property type="entry name" value="PDC1_HK_sensor"/>
    <property type="match status" value="1"/>
</dbReference>
<dbReference type="EMBL" id="BJUX01000007">
    <property type="protein sequence ID" value="GEK88814.1"/>
    <property type="molecule type" value="Genomic_DNA"/>
</dbReference>
<dbReference type="OrthoDB" id="9760371at2"/>
<dbReference type="InterPro" id="IPR004089">
    <property type="entry name" value="MCPsignal_dom"/>
</dbReference>
<sequence>MKVSNRFKRKKAKKRNKTIRTRFILLFTSIVFIPIVIVSVALFLRMEKAVTQRVMTEQRDATSGVVEIFESIKSEANNSLAALSEVPDVKNAAGGEDRDDLQQLISTIQAASEYISDVFIYLPESQTLSTRETEAVLESTDEWLEETLSADGEIVYSQPYSDVVTSATTMAATMEIEQSNGETSILGVQLDMGSIAQVVDNKRIGETGHPFVITDRGYWQFTQDASRAGLDLTQDPLFLDATEETGELFNDLNGQSYPIYYERVPDMNLIVYGHVTADEIATERAVFMESASRVIVLSIIGAIIIALFFSNYLVQVTRTIQYALGDLQQGKLKTRLTSYKNKKKNPKKINKKKLNSFKENGDELHQIGLSFNQSLTTIDGAVTDIKRRSKSVDDMASDLSEITEQTKRATEEVSEAIQTIAHSSSLQTKDTRETVSQMDELAEYVTAISENMQEVGKHADQTVISLGENDQNMNQVNHTWDQTVHSVNDLKRDIGSVDEKVQDVESILRAIQNISEQTNLLALNASIEAARAGEAGKGFSVVAEEIRKLADKSHQSSDMIAGLISEIQSESSVMVNTLDRVLADSSKQTSSLTKVTKTNDDISLKIQELAVHISKSLELARSVEDKKSQVVQSLDKIETAAESNAASTEEVSANSEEILASMEEFSASIEQLKMLAGNLRDATNHFS</sequence>
<dbReference type="PANTHER" id="PTHR32089:SF112">
    <property type="entry name" value="LYSOZYME-LIKE PROTEIN-RELATED"/>
    <property type="match status" value="1"/>
</dbReference>
<keyword evidence="7 8" id="KW-0807">Transducer</keyword>
<name>A0A1H7RD45_9LACT</name>
<evidence type="ECO:0000313" key="11">
    <source>
        <dbReference type="EMBL" id="GEK88814.1"/>
    </source>
</evidence>
<reference evidence="11 14" key="2">
    <citation type="submission" date="2019-07" db="EMBL/GenBank/DDBJ databases">
        <title>Whole genome shotgun sequence of Alkalibacterium putridalgicola NBRC 103243.</title>
        <authorList>
            <person name="Hosoyama A."/>
            <person name="Uohara A."/>
            <person name="Ohji S."/>
            <person name="Ichikawa N."/>
        </authorList>
    </citation>
    <scope>NUCLEOTIDE SEQUENCE [LARGE SCALE GENOMIC DNA]</scope>
    <source>
        <strain evidence="11 14">NBRC 103243</strain>
    </source>
</reference>
<feature type="domain" description="Methyl-accepting transducer" evidence="10">
    <location>
        <begin position="402"/>
        <end position="659"/>
    </location>
</feature>
<accession>A0A1H7RD45</accession>
<evidence type="ECO:0000256" key="1">
    <source>
        <dbReference type="ARBA" id="ARBA00004651"/>
    </source>
</evidence>
<dbReference type="Pfam" id="PF00015">
    <property type="entry name" value="MCPsignal"/>
    <property type="match status" value="1"/>
</dbReference>
<dbReference type="Proteomes" id="UP000321425">
    <property type="component" value="Unassembled WGS sequence"/>
</dbReference>
<keyword evidence="6 9" id="KW-0472">Membrane</keyword>
<keyword evidence="3" id="KW-0145">Chemotaxis</keyword>
<evidence type="ECO:0000256" key="4">
    <source>
        <dbReference type="ARBA" id="ARBA00022692"/>
    </source>
</evidence>
<dbReference type="EMBL" id="FOBL01000004">
    <property type="protein sequence ID" value="SEL57915.1"/>
    <property type="molecule type" value="Genomic_DNA"/>
</dbReference>
<feature type="transmembrane region" description="Helical" evidence="9">
    <location>
        <begin position="21"/>
        <end position="44"/>
    </location>
</feature>
<evidence type="ECO:0000256" key="2">
    <source>
        <dbReference type="ARBA" id="ARBA00022475"/>
    </source>
</evidence>
<evidence type="ECO:0000256" key="3">
    <source>
        <dbReference type="ARBA" id="ARBA00022500"/>
    </source>
</evidence>
<dbReference type="Gene3D" id="1.10.287.950">
    <property type="entry name" value="Methyl-accepting chemotaxis protein"/>
    <property type="match status" value="1"/>
</dbReference>
<dbReference type="PROSITE" id="PS50111">
    <property type="entry name" value="CHEMOTAXIS_TRANSDUC_2"/>
    <property type="match status" value="1"/>
</dbReference>
<dbReference type="InterPro" id="IPR033479">
    <property type="entry name" value="dCache_1"/>
</dbReference>
<evidence type="ECO:0000313" key="14">
    <source>
        <dbReference type="Proteomes" id="UP000321425"/>
    </source>
</evidence>
<dbReference type="PANTHER" id="PTHR32089">
    <property type="entry name" value="METHYL-ACCEPTING CHEMOTAXIS PROTEIN MCPB"/>
    <property type="match status" value="1"/>
</dbReference>
<feature type="transmembrane region" description="Helical" evidence="9">
    <location>
        <begin position="294"/>
        <end position="314"/>
    </location>
</feature>
<dbReference type="AlphaFoldDB" id="A0A1H7RD45"/>
<dbReference type="Pfam" id="PF02743">
    <property type="entry name" value="dCache_1"/>
    <property type="match status" value="1"/>
</dbReference>
<protein>
    <submittedName>
        <fullName evidence="11">Methyl-accepting chemotaxis protein</fullName>
    </submittedName>
    <submittedName>
        <fullName evidence="12">Methyl-accepting chemotaxis sensory transducer with Cache sensor</fullName>
    </submittedName>
</protein>
<evidence type="ECO:0000259" key="10">
    <source>
        <dbReference type="PROSITE" id="PS50111"/>
    </source>
</evidence>
<evidence type="ECO:0000256" key="8">
    <source>
        <dbReference type="PROSITE-ProRule" id="PRU00284"/>
    </source>
</evidence>
<organism evidence="12 13">
    <name type="scientific">Alkalibacterium putridalgicola</name>
    <dbReference type="NCBI Taxonomy" id="426703"/>
    <lineage>
        <taxon>Bacteria</taxon>
        <taxon>Bacillati</taxon>
        <taxon>Bacillota</taxon>
        <taxon>Bacilli</taxon>
        <taxon>Lactobacillales</taxon>
        <taxon>Carnobacteriaceae</taxon>
        <taxon>Alkalibacterium</taxon>
    </lineage>
</organism>
<dbReference type="SUPFAM" id="SSF58104">
    <property type="entry name" value="Methyl-accepting chemotaxis protein (MCP) signaling domain"/>
    <property type="match status" value="1"/>
</dbReference>
<dbReference type="SMART" id="SM00283">
    <property type="entry name" value="MA"/>
    <property type="match status" value="1"/>
</dbReference>
<gene>
    <name evidence="11" type="ORF">APU01nite_08530</name>
    <name evidence="12" type="ORF">SAMN04488100_10448</name>
</gene>
<evidence type="ECO:0000256" key="6">
    <source>
        <dbReference type="ARBA" id="ARBA00023136"/>
    </source>
</evidence>
<dbReference type="RefSeq" id="WP_091486861.1">
    <property type="nucleotide sequence ID" value="NZ_BJUX01000007.1"/>
</dbReference>
<dbReference type="STRING" id="426703.SAMN04488100_10448"/>
<dbReference type="Gene3D" id="3.30.450.20">
    <property type="entry name" value="PAS domain"/>
    <property type="match status" value="2"/>
</dbReference>